<accession>A0A421DT68</accession>
<comment type="caution">
    <text evidence="1">The sequence shown here is derived from an EMBL/GenBank/DDBJ whole genome shotgun (WGS) entry which is preliminary data.</text>
</comment>
<sequence>MVNPLHDRYFPGGVTVNPLENFSQEHVVKLHEAVSAHTLGIGSYEGRHISVNSSTMEHLRLAQDTLRKVKMMLPYGAGNQKTDIIYTGGESWARTEMARCSLSRDPIDYALQSARHQAGNCSEMTSLSFALLAQQRINAPVLRVCDREWNHSYVLIGDPRDQTWGERNTVVVDPWVTYPSAATLDQTVNRNPISNPMFQRARNAPPIPEAQALNRISHITTNEVANYLSSHDLPSIGDALLQTIYPSEGRRNLCDEKIVARDPSTLYSSGFFHSISSMDDIAQATINRQHAAQQVCNTSGYRE</sequence>
<dbReference type="Proteomes" id="UP000285648">
    <property type="component" value="Unassembled WGS sequence"/>
</dbReference>
<proteinExistence type="predicted"/>
<evidence type="ECO:0008006" key="3">
    <source>
        <dbReference type="Google" id="ProtNLM"/>
    </source>
</evidence>
<evidence type="ECO:0000313" key="1">
    <source>
        <dbReference type="EMBL" id="RLM27744.1"/>
    </source>
</evidence>
<evidence type="ECO:0000313" key="2">
    <source>
        <dbReference type="Proteomes" id="UP000285648"/>
    </source>
</evidence>
<protein>
    <recommendedName>
        <fullName evidence="3">Transglutaminase-like domain-containing protein</fullName>
    </recommendedName>
</protein>
<organism evidence="1 2">
    <name type="scientific">Brenneria alni</name>
    <dbReference type="NCBI Taxonomy" id="71656"/>
    <lineage>
        <taxon>Bacteria</taxon>
        <taxon>Pseudomonadati</taxon>
        <taxon>Pseudomonadota</taxon>
        <taxon>Gammaproteobacteria</taxon>
        <taxon>Enterobacterales</taxon>
        <taxon>Pectobacteriaceae</taxon>
        <taxon>Brenneria</taxon>
    </lineage>
</organism>
<reference evidence="1 2" key="1">
    <citation type="submission" date="2016-09" db="EMBL/GenBank/DDBJ databases">
        <authorList>
            <person name="Doonan J."/>
            <person name="Pachebat J.A."/>
            <person name="Golyshin P.N."/>
            <person name="Denman S."/>
            <person name="Mcdonald J.E."/>
        </authorList>
    </citation>
    <scope>NUCLEOTIDE SEQUENCE [LARGE SCALE GENOMIC DNA]</scope>
    <source>
        <strain evidence="1 2">NCPPB 3934</strain>
    </source>
</reference>
<keyword evidence="2" id="KW-1185">Reference proteome</keyword>
<gene>
    <name evidence="1" type="ORF">BIY29_01275</name>
</gene>
<dbReference type="EMBL" id="MJLZ01000002">
    <property type="protein sequence ID" value="RLM27744.1"/>
    <property type="molecule type" value="Genomic_DNA"/>
</dbReference>
<name>A0A421DT68_9GAMM</name>
<dbReference type="AlphaFoldDB" id="A0A421DT68"/>